<dbReference type="KEGG" id="fas:105267654"/>
<dbReference type="AlphaFoldDB" id="A0A0C9R645"/>
<dbReference type="GeneID" id="105267654"/>
<evidence type="ECO:0000313" key="4">
    <source>
        <dbReference type="RefSeq" id="XP_011304953.1"/>
    </source>
</evidence>
<keyword evidence="3" id="KW-1185">Reference proteome</keyword>
<organism evidence="2">
    <name type="scientific">Fopius arisanus</name>
    <dbReference type="NCBI Taxonomy" id="64838"/>
    <lineage>
        <taxon>Eukaryota</taxon>
        <taxon>Metazoa</taxon>
        <taxon>Ecdysozoa</taxon>
        <taxon>Arthropoda</taxon>
        <taxon>Hexapoda</taxon>
        <taxon>Insecta</taxon>
        <taxon>Pterygota</taxon>
        <taxon>Neoptera</taxon>
        <taxon>Endopterygota</taxon>
        <taxon>Hymenoptera</taxon>
        <taxon>Apocrita</taxon>
        <taxon>Ichneumonoidea</taxon>
        <taxon>Braconidae</taxon>
        <taxon>Opiinae</taxon>
        <taxon>Fopius</taxon>
    </lineage>
</organism>
<reference evidence="4" key="2">
    <citation type="submission" date="2025-04" db="UniProtKB">
        <authorList>
            <consortium name="RefSeq"/>
        </authorList>
    </citation>
    <scope>IDENTIFICATION</scope>
    <source>
        <strain evidence="4">USDA-PBARC FA_bdor</strain>
        <tissue evidence="4">Whole organism</tissue>
    </source>
</reference>
<keyword evidence="1" id="KW-0732">Signal</keyword>
<accession>A0A0C9R645</accession>
<sequence length="230" mass="26998">MKPNLLLLLLWLTSSEALFFNYPKNVLMNFFNSLREKKEMKKPPPIPDIHHYHLHYYPIHVQSIHTSMKSLKAPDKHELETIHTNKLENYGWSEQEYRYISDPVIHHVPSFLETWPMSESFIHHRPEISVESVNDGVKAFNVDRYGEETVGKSGGILVQVPLHQQIIIQQPVKTEKPKESHPLVAFLEKLRNFKNSLFHSADKIDEKSEDFSEKVNAFVVFRHPKSRLLR</sequence>
<gene>
    <name evidence="2" type="primary">purL_2</name>
    <name evidence="4" type="synonym">LOC105267654</name>
    <name evidence="2" type="ORF">g.21865</name>
</gene>
<proteinExistence type="predicted"/>
<evidence type="ECO:0000313" key="2">
    <source>
        <dbReference type="EMBL" id="JAG73227.1"/>
    </source>
</evidence>
<dbReference type="OrthoDB" id="7699518at2759"/>
<feature type="signal peptide" evidence="1">
    <location>
        <begin position="1"/>
        <end position="17"/>
    </location>
</feature>
<evidence type="ECO:0000256" key="1">
    <source>
        <dbReference type="SAM" id="SignalP"/>
    </source>
</evidence>
<evidence type="ECO:0000313" key="3">
    <source>
        <dbReference type="Proteomes" id="UP000694866"/>
    </source>
</evidence>
<dbReference type="Proteomes" id="UP000694866">
    <property type="component" value="Unplaced"/>
</dbReference>
<dbReference type="EMBL" id="GBYB01003460">
    <property type="protein sequence ID" value="JAG73227.1"/>
    <property type="molecule type" value="Transcribed_RNA"/>
</dbReference>
<dbReference type="RefSeq" id="XP_011304953.1">
    <property type="nucleotide sequence ID" value="XM_011306651.1"/>
</dbReference>
<name>A0A0C9R645_9HYME</name>
<protein>
    <submittedName>
        <fullName evidence="2">PurL_2 protein</fullName>
    </submittedName>
    <submittedName>
        <fullName evidence="4">Uncharacterized protein isoform X1</fullName>
    </submittedName>
</protein>
<accession>A0A9R1T9G7</accession>
<reference evidence="2" key="1">
    <citation type="submission" date="2015-01" db="EMBL/GenBank/DDBJ databases">
        <title>Transcriptome Assembly of Fopius arisanus.</title>
        <authorList>
            <person name="Geib S."/>
        </authorList>
    </citation>
    <scope>NUCLEOTIDE SEQUENCE</scope>
</reference>
<feature type="chain" id="PRO_5044541615" evidence="1">
    <location>
        <begin position="18"/>
        <end position="230"/>
    </location>
</feature>